<keyword evidence="3 6" id="KW-0812">Transmembrane</keyword>
<feature type="repeat" description="Solcar" evidence="6">
    <location>
        <begin position="116"/>
        <end position="212"/>
    </location>
</feature>
<evidence type="ECO:0000256" key="3">
    <source>
        <dbReference type="ARBA" id="ARBA00022692"/>
    </source>
</evidence>
<evidence type="ECO:0000256" key="2">
    <source>
        <dbReference type="ARBA" id="ARBA00022448"/>
    </source>
</evidence>
<evidence type="ECO:0000256" key="7">
    <source>
        <dbReference type="RuleBase" id="RU000488"/>
    </source>
</evidence>
<dbReference type="PANTHER" id="PTHR46314">
    <property type="entry name" value="SOLUTE CARRIER FAMILY 25 MEMBER 44"/>
    <property type="match status" value="1"/>
</dbReference>
<evidence type="ECO:0000313" key="8">
    <source>
        <dbReference type="EMBL" id="KDO33240.1"/>
    </source>
</evidence>
<dbReference type="SUPFAM" id="SSF103506">
    <property type="entry name" value="Mitochondrial carrier"/>
    <property type="match status" value="1"/>
</dbReference>
<feature type="repeat" description="Solcar" evidence="6">
    <location>
        <begin position="22"/>
        <end position="108"/>
    </location>
</feature>
<dbReference type="VEuPathDB" id="FungiDB:SPRG_02050"/>
<dbReference type="OMA" id="GPSGILM"/>
<dbReference type="EMBL" id="KK583193">
    <property type="protein sequence ID" value="KDO33240.1"/>
    <property type="molecule type" value="Genomic_DNA"/>
</dbReference>
<feature type="repeat" description="Solcar" evidence="6">
    <location>
        <begin position="226"/>
        <end position="308"/>
    </location>
</feature>
<dbReference type="Pfam" id="PF00153">
    <property type="entry name" value="Mito_carr"/>
    <property type="match status" value="3"/>
</dbReference>
<keyword evidence="2 7" id="KW-0813">Transport</keyword>
<accession>A0A067CVH3</accession>
<name>A0A067CVH3_SAPPC</name>
<comment type="subcellular location">
    <subcellularLocation>
        <location evidence="1">Membrane</location>
        <topology evidence="1">Multi-pass membrane protein</topology>
    </subcellularLocation>
</comment>
<evidence type="ECO:0008006" key="10">
    <source>
        <dbReference type="Google" id="ProtNLM"/>
    </source>
</evidence>
<dbReference type="GO" id="GO:0015658">
    <property type="term" value="F:branched-chain amino acid transmembrane transporter activity"/>
    <property type="evidence" value="ECO:0007669"/>
    <property type="project" value="InterPro"/>
</dbReference>
<dbReference type="GeneID" id="24124619"/>
<dbReference type="GO" id="GO:0016020">
    <property type="term" value="C:membrane"/>
    <property type="evidence" value="ECO:0007669"/>
    <property type="project" value="UniProtKB-SubCell"/>
</dbReference>
<evidence type="ECO:0000313" key="9">
    <source>
        <dbReference type="Proteomes" id="UP000030745"/>
    </source>
</evidence>
<keyword evidence="9" id="KW-1185">Reference proteome</keyword>
<dbReference type="KEGG" id="spar:SPRG_02050"/>
<dbReference type="RefSeq" id="XP_012195997.1">
    <property type="nucleotide sequence ID" value="XM_012340607.1"/>
</dbReference>
<dbReference type="PANTHER" id="PTHR46314:SF2">
    <property type="entry name" value="SOLUTE CARRIER FAMILY 25 MEMBER 44"/>
    <property type="match status" value="1"/>
</dbReference>
<comment type="similarity">
    <text evidence="7">Belongs to the mitochondrial carrier (TC 2.A.29) family.</text>
</comment>
<dbReference type="STRING" id="695850.A0A067CVH3"/>
<proteinExistence type="inferred from homology"/>
<reference evidence="8 9" key="1">
    <citation type="journal article" date="2013" name="PLoS Genet.">
        <title>Distinctive expansion of potential virulence genes in the genome of the oomycete fish pathogen Saprolegnia parasitica.</title>
        <authorList>
            <person name="Jiang R.H."/>
            <person name="de Bruijn I."/>
            <person name="Haas B.J."/>
            <person name="Belmonte R."/>
            <person name="Lobach L."/>
            <person name="Christie J."/>
            <person name="van den Ackerveken G."/>
            <person name="Bottin A."/>
            <person name="Bulone V."/>
            <person name="Diaz-Moreno S.M."/>
            <person name="Dumas B."/>
            <person name="Fan L."/>
            <person name="Gaulin E."/>
            <person name="Govers F."/>
            <person name="Grenville-Briggs L.J."/>
            <person name="Horner N.R."/>
            <person name="Levin J.Z."/>
            <person name="Mammella M."/>
            <person name="Meijer H.J."/>
            <person name="Morris P."/>
            <person name="Nusbaum C."/>
            <person name="Oome S."/>
            <person name="Phillips A.J."/>
            <person name="van Rooyen D."/>
            <person name="Rzeszutek E."/>
            <person name="Saraiva M."/>
            <person name="Secombes C.J."/>
            <person name="Seidl M.F."/>
            <person name="Snel B."/>
            <person name="Stassen J.H."/>
            <person name="Sykes S."/>
            <person name="Tripathy S."/>
            <person name="van den Berg H."/>
            <person name="Vega-Arreguin J.C."/>
            <person name="Wawra S."/>
            <person name="Young S.K."/>
            <person name="Zeng Q."/>
            <person name="Dieguez-Uribeondo J."/>
            <person name="Russ C."/>
            <person name="Tyler B.M."/>
            <person name="van West P."/>
        </authorList>
    </citation>
    <scope>NUCLEOTIDE SEQUENCE [LARGE SCALE GENOMIC DNA]</scope>
    <source>
        <strain evidence="8 9">CBS 223.65</strain>
    </source>
</reference>
<evidence type="ECO:0000256" key="6">
    <source>
        <dbReference type="PROSITE-ProRule" id="PRU00282"/>
    </source>
</evidence>
<dbReference type="Gene3D" id="1.50.40.10">
    <property type="entry name" value="Mitochondrial carrier domain"/>
    <property type="match status" value="1"/>
</dbReference>
<dbReference type="PROSITE" id="PS50920">
    <property type="entry name" value="SOLCAR"/>
    <property type="match status" value="3"/>
</dbReference>
<dbReference type="OrthoDB" id="250329at2759"/>
<dbReference type="InterPro" id="IPR023395">
    <property type="entry name" value="MCP_dom_sf"/>
</dbReference>
<dbReference type="PRINTS" id="PR00926">
    <property type="entry name" value="MITOCARRIER"/>
</dbReference>
<dbReference type="Proteomes" id="UP000030745">
    <property type="component" value="Unassembled WGS sequence"/>
</dbReference>
<keyword evidence="4" id="KW-0677">Repeat</keyword>
<dbReference type="AlphaFoldDB" id="A0A067CVH3"/>
<evidence type="ECO:0000256" key="5">
    <source>
        <dbReference type="ARBA" id="ARBA00023136"/>
    </source>
</evidence>
<organism evidence="8 9">
    <name type="scientific">Saprolegnia parasitica (strain CBS 223.65)</name>
    <dbReference type="NCBI Taxonomy" id="695850"/>
    <lineage>
        <taxon>Eukaryota</taxon>
        <taxon>Sar</taxon>
        <taxon>Stramenopiles</taxon>
        <taxon>Oomycota</taxon>
        <taxon>Saprolegniomycetes</taxon>
        <taxon>Saprolegniales</taxon>
        <taxon>Saprolegniaceae</taxon>
        <taxon>Saprolegnia</taxon>
    </lineage>
</organism>
<evidence type="ECO:0000256" key="4">
    <source>
        <dbReference type="ARBA" id="ARBA00022737"/>
    </source>
</evidence>
<keyword evidence="5 6" id="KW-0472">Membrane</keyword>
<dbReference type="InterPro" id="IPR018108">
    <property type="entry name" value="MCP_transmembrane"/>
</dbReference>
<protein>
    <recommendedName>
        <fullName evidence="10">Solute carrier family 25 member 44</fullName>
    </recommendedName>
</protein>
<gene>
    <name evidence="8" type="ORF">SPRG_02050</name>
</gene>
<dbReference type="InterPro" id="IPR002067">
    <property type="entry name" value="MCP"/>
</dbReference>
<sequence>MGDEGVEALPPGLENRISWDDLDKRKYYVIGPSVFVFVRAAVYPSNLVKTRLQVQSRSKPLYNGTIDAFRKIVQQEGFLGLYKGFGASLLNIFIGNLYISVYEFTHKLAMENVTETPSVANFISGATASIINQTVIVPLDIVSQRMMIDGQGGPSADQSKSRKRAQGLISIGRDIYRQQGLRGFYKGYIPSICTYAPSSALWWGCYGVVWPHYYRWLNLDIDPMWRQSIAQAIGGGTAGVVTAVVTNPMDVIRTRTQIHTQFGAVDTFKYLIQRDGIPGLWTGALARVMAMGPSGVLVITAYELVKRLSKKTDQDESSSSSMTLAM</sequence>
<evidence type="ECO:0000256" key="1">
    <source>
        <dbReference type="ARBA" id="ARBA00004141"/>
    </source>
</evidence>
<dbReference type="GO" id="GO:0005739">
    <property type="term" value="C:mitochondrion"/>
    <property type="evidence" value="ECO:0007669"/>
    <property type="project" value="InterPro"/>
</dbReference>
<dbReference type="GO" id="GO:0009083">
    <property type="term" value="P:branched-chain amino acid catabolic process"/>
    <property type="evidence" value="ECO:0007669"/>
    <property type="project" value="InterPro"/>
</dbReference>
<dbReference type="InterPro" id="IPR042164">
    <property type="entry name" value="SLC25A44"/>
</dbReference>